<feature type="domain" description="HTH deoR-type" evidence="4">
    <location>
        <begin position="40"/>
        <end position="97"/>
    </location>
</feature>
<dbReference type="SMART" id="SM01134">
    <property type="entry name" value="DeoRC"/>
    <property type="match status" value="1"/>
</dbReference>
<dbReference type="Proteomes" id="UP000594637">
    <property type="component" value="Chromosome"/>
</dbReference>
<dbReference type="InterPro" id="IPR050313">
    <property type="entry name" value="Carb_Metab_HTH_regulators"/>
</dbReference>
<dbReference type="PRINTS" id="PR00037">
    <property type="entry name" value="HTHLACR"/>
</dbReference>
<feature type="region of interest" description="Disordered" evidence="3">
    <location>
        <begin position="1"/>
        <end position="39"/>
    </location>
</feature>
<dbReference type="InterPro" id="IPR037171">
    <property type="entry name" value="NagB/RpiA_transferase-like"/>
</dbReference>
<dbReference type="PANTHER" id="PTHR30363:SF8">
    <property type="entry name" value="DEOXYRIBOSE OPERON REPRESSOR"/>
    <property type="match status" value="1"/>
</dbReference>
<dbReference type="Pfam" id="PF08220">
    <property type="entry name" value="HTH_DeoR"/>
    <property type="match status" value="1"/>
</dbReference>
<evidence type="ECO:0000256" key="2">
    <source>
        <dbReference type="ARBA" id="ARBA00023163"/>
    </source>
</evidence>
<dbReference type="RefSeq" id="WP_166855531.1">
    <property type="nucleotide sequence ID" value="NZ_CP063989.1"/>
</dbReference>
<protein>
    <submittedName>
        <fullName evidence="5">DeoR/GlpR transcriptional regulator</fullName>
    </submittedName>
</protein>
<accession>A0A7T0PWV5</accession>
<dbReference type="Gene3D" id="3.40.50.1360">
    <property type="match status" value="1"/>
</dbReference>
<dbReference type="PANTHER" id="PTHR30363">
    <property type="entry name" value="HTH-TYPE TRANSCRIPTIONAL REGULATOR SRLR-RELATED"/>
    <property type="match status" value="1"/>
</dbReference>
<reference evidence="5 6" key="1">
    <citation type="submission" date="2020-11" db="EMBL/GenBank/DDBJ databases">
        <title>Actinomyces sp. ZJ750.</title>
        <authorList>
            <person name="Zhou J."/>
        </authorList>
    </citation>
    <scope>NUCLEOTIDE SEQUENCE [LARGE SCALE GENOMIC DNA]</scope>
    <source>
        <strain evidence="5 6">ZJ750</strain>
    </source>
</reference>
<dbReference type="AlphaFoldDB" id="A0A7T0PWV5"/>
<dbReference type="InterPro" id="IPR014036">
    <property type="entry name" value="DeoR-like_C"/>
</dbReference>
<dbReference type="Gene3D" id="1.10.10.10">
    <property type="entry name" value="Winged helix-like DNA-binding domain superfamily/Winged helix DNA-binding domain"/>
    <property type="match status" value="1"/>
</dbReference>
<keyword evidence="1" id="KW-0805">Transcription regulation</keyword>
<gene>
    <name evidence="5" type="ORF">ID810_04270</name>
</gene>
<dbReference type="KEGG" id="arep:ID810_04270"/>
<keyword evidence="6" id="KW-1185">Reference proteome</keyword>
<dbReference type="PROSITE" id="PS51000">
    <property type="entry name" value="HTH_DEOR_2"/>
    <property type="match status" value="1"/>
</dbReference>
<evidence type="ECO:0000256" key="1">
    <source>
        <dbReference type="ARBA" id="ARBA00023015"/>
    </source>
</evidence>
<evidence type="ECO:0000256" key="3">
    <source>
        <dbReference type="SAM" id="MobiDB-lite"/>
    </source>
</evidence>
<dbReference type="InterPro" id="IPR036388">
    <property type="entry name" value="WH-like_DNA-bd_sf"/>
</dbReference>
<feature type="compositionally biased region" description="Basic and acidic residues" evidence="3">
    <location>
        <begin position="9"/>
        <end position="22"/>
    </location>
</feature>
<name>A0A7T0PWV5_9ACTO</name>
<keyword evidence="2" id="KW-0804">Transcription</keyword>
<dbReference type="InterPro" id="IPR036390">
    <property type="entry name" value="WH_DNA-bd_sf"/>
</dbReference>
<evidence type="ECO:0000259" key="4">
    <source>
        <dbReference type="PROSITE" id="PS51000"/>
    </source>
</evidence>
<dbReference type="EMBL" id="CP063989">
    <property type="protein sequence ID" value="QPL06144.1"/>
    <property type="molecule type" value="Genomic_DNA"/>
</dbReference>
<organism evidence="5 6">
    <name type="scientific">Actinomyces respiraculi</name>
    <dbReference type="NCBI Taxonomy" id="2744574"/>
    <lineage>
        <taxon>Bacteria</taxon>
        <taxon>Bacillati</taxon>
        <taxon>Actinomycetota</taxon>
        <taxon>Actinomycetes</taxon>
        <taxon>Actinomycetales</taxon>
        <taxon>Actinomycetaceae</taxon>
        <taxon>Actinomyces</taxon>
    </lineage>
</organism>
<evidence type="ECO:0000313" key="6">
    <source>
        <dbReference type="Proteomes" id="UP000594637"/>
    </source>
</evidence>
<sequence>MLTDTETVCDARVDPAGPREDDSMPITDDLETTDEARTKSERRRARLVRIIGEDPGRKVSVNDLADLLGVSVATIRRDLTVLERDEVVSRTYGGAALAPRRREMTMAQREVSNAEAKRLIAQEAVALLNDGDLVILDAGSTAEQIAVALDNRLELTVVTNGLRCINRLVDQDLVQVLVLGGRLRGFNETICGGDAEQTLSHIFASIAFVGADAVDPVRGIASRTYDQCRLKTMMLRQAGRVYVVADSSKLDDSSALPYWAPLPHAWGLITDAAADPDALAALEVRGATIVLAGRAPTKETEEEPPCPPR</sequence>
<dbReference type="Pfam" id="PF00455">
    <property type="entry name" value="DeoRC"/>
    <property type="match status" value="1"/>
</dbReference>
<dbReference type="SUPFAM" id="SSF46785">
    <property type="entry name" value="Winged helix' DNA-binding domain"/>
    <property type="match status" value="1"/>
</dbReference>
<dbReference type="GO" id="GO:0003700">
    <property type="term" value="F:DNA-binding transcription factor activity"/>
    <property type="evidence" value="ECO:0007669"/>
    <property type="project" value="InterPro"/>
</dbReference>
<dbReference type="InterPro" id="IPR001034">
    <property type="entry name" value="DeoR_HTH"/>
</dbReference>
<dbReference type="SUPFAM" id="SSF100950">
    <property type="entry name" value="NagB/RpiA/CoA transferase-like"/>
    <property type="match status" value="1"/>
</dbReference>
<dbReference type="SMART" id="SM00420">
    <property type="entry name" value="HTH_DEOR"/>
    <property type="match status" value="1"/>
</dbReference>
<proteinExistence type="predicted"/>
<evidence type="ECO:0000313" key="5">
    <source>
        <dbReference type="EMBL" id="QPL06144.1"/>
    </source>
</evidence>